<accession>A0ABR3QAD4</accession>
<reference evidence="2 3" key="1">
    <citation type="submission" date="2023-08" db="EMBL/GenBank/DDBJ databases">
        <title>Annotated Genome Sequence of Vanrija albida AlHP1.</title>
        <authorList>
            <person name="Herzog R."/>
        </authorList>
    </citation>
    <scope>NUCLEOTIDE SEQUENCE [LARGE SCALE GENOMIC DNA]</scope>
    <source>
        <strain evidence="2 3">AlHP1</strain>
    </source>
</reference>
<feature type="region of interest" description="Disordered" evidence="1">
    <location>
        <begin position="220"/>
        <end position="242"/>
    </location>
</feature>
<organism evidence="2 3">
    <name type="scientific">Vanrija albida</name>
    <dbReference type="NCBI Taxonomy" id="181172"/>
    <lineage>
        <taxon>Eukaryota</taxon>
        <taxon>Fungi</taxon>
        <taxon>Dikarya</taxon>
        <taxon>Basidiomycota</taxon>
        <taxon>Agaricomycotina</taxon>
        <taxon>Tremellomycetes</taxon>
        <taxon>Trichosporonales</taxon>
        <taxon>Trichosporonaceae</taxon>
        <taxon>Vanrija</taxon>
    </lineage>
</organism>
<dbReference type="GeneID" id="95983672"/>
<sequence>MSATVLASSGHDSIAEAILAHLPWRDVLSASAHLNRVVGASAHLQLPLRKAFYGIESVPDLPGAPGAAIERMVDVQRRWAHLQPKRIDIVPTEEMHGAQWVISNGFLVLPTHSINAPPEIVFNSDSGASEPIGDECTVYDLRGLRDAASLKDAPRWTLAFGFEYDSIAVNAADEVLAVCSLEMQPGGGPEEEEDEDEDDEGSDEGDGGFTVTRRVHFFRLAPPPSGTEPEPHPAAPGPVERSRWIEVMDEDEDEEARIHGRWAIQLRSGGVLCATEGLNAGVHLIDWKTGADLIDAQVNMMHVDSADFVPQPSGVLAVSSLDARRLGADFRGMHNIGVVGLVADPRETHHGNGGSDEPIGLNPGFRTDALFWTDGGGVREDGPVCLPIVNREYTAPPLPPGVVVDEYDNEDPKRDHFLSLLSVAADDEGRLLGINATSRRQSLVAVLRADKLCAAFAQSVASRSTAEGADGRRYTDHAEVPLAAATVDWDFRSFSRSLTAVAGLRGLQMEEFMRQRVDDRKDETRSVLRTAAYGHNVGADVVHERPLGTVGVADRGGGVADRGGALAATPQRAQLAGKAVALGDPWDDAHVAGEEISTPLLGDVDKPVVEVAREVRKAVKVPKGRVEAEDGDGDGDGGGDKDDDDDMHDDADDIDDGDDDEDPPYNPLPSKAPQDYTTTRAVSRPGTAAELLLNDGMGDVHALRVDAEHAYLLTVSWEGSPRVVVLSF</sequence>
<dbReference type="RefSeq" id="XP_069211608.1">
    <property type="nucleotide sequence ID" value="XM_069351222.1"/>
</dbReference>
<feature type="region of interest" description="Disordered" evidence="1">
    <location>
        <begin position="183"/>
        <end position="208"/>
    </location>
</feature>
<protein>
    <recommendedName>
        <fullName evidence="4">F-box domain-containing protein</fullName>
    </recommendedName>
</protein>
<evidence type="ECO:0000313" key="3">
    <source>
        <dbReference type="Proteomes" id="UP001565368"/>
    </source>
</evidence>
<feature type="compositionally biased region" description="Acidic residues" evidence="1">
    <location>
        <begin position="189"/>
        <end position="206"/>
    </location>
</feature>
<evidence type="ECO:0000313" key="2">
    <source>
        <dbReference type="EMBL" id="KAL1411664.1"/>
    </source>
</evidence>
<dbReference type="EMBL" id="JBBXJM010000002">
    <property type="protein sequence ID" value="KAL1411664.1"/>
    <property type="molecule type" value="Genomic_DNA"/>
</dbReference>
<feature type="compositionally biased region" description="Acidic residues" evidence="1">
    <location>
        <begin position="629"/>
        <end position="663"/>
    </location>
</feature>
<comment type="caution">
    <text evidence="2">The sequence shown here is derived from an EMBL/GenBank/DDBJ whole genome shotgun (WGS) entry which is preliminary data.</text>
</comment>
<keyword evidence="3" id="KW-1185">Reference proteome</keyword>
<name>A0ABR3QAD4_9TREE</name>
<evidence type="ECO:0000256" key="1">
    <source>
        <dbReference type="SAM" id="MobiDB-lite"/>
    </source>
</evidence>
<proteinExistence type="predicted"/>
<dbReference type="Proteomes" id="UP001565368">
    <property type="component" value="Unassembled WGS sequence"/>
</dbReference>
<feature type="region of interest" description="Disordered" evidence="1">
    <location>
        <begin position="619"/>
        <end position="683"/>
    </location>
</feature>
<gene>
    <name evidence="2" type="ORF">Q8F55_002629</name>
</gene>
<feature type="compositionally biased region" description="Pro residues" evidence="1">
    <location>
        <begin position="221"/>
        <end position="236"/>
    </location>
</feature>
<evidence type="ECO:0008006" key="4">
    <source>
        <dbReference type="Google" id="ProtNLM"/>
    </source>
</evidence>